<protein>
    <submittedName>
        <fullName evidence="1">Uncharacterized protein</fullName>
    </submittedName>
</protein>
<evidence type="ECO:0000313" key="1">
    <source>
        <dbReference type="EMBL" id="RNA23093.1"/>
    </source>
</evidence>
<accession>A0A3M7RHQ3</accession>
<proteinExistence type="predicted"/>
<sequence length="112" mass="13299">MPKETKKDNCFRLIFWDFLGHPLCLVQSLKIEAEMTNSLGLSAFEVSFHEYLTCLICDQIRSLGHQNKARQLNILNIIERSKVLRILKKFISYSCTFTFNFHENYMANRYRN</sequence>
<reference evidence="1 2" key="1">
    <citation type="journal article" date="2018" name="Sci. Rep.">
        <title>Genomic signatures of local adaptation to the degree of environmental predictability in rotifers.</title>
        <authorList>
            <person name="Franch-Gras L."/>
            <person name="Hahn C."/>
            <person name="Garcia-Roger E.M."/>
            <person name="Carmona M.J."/>
            <person name="Serra M."/>
            <person name="Gomez A."/>
        </authorList>
    </citation>
    <scope>NUCLEOTIDE SEQUENCE [LARGE SCALE GENOMIC DNA]</scope>
    <source>
        <strain evidence="1">HYR1</strain>
    </source>
</reference>
<organism evidence="1 2">
    <name type="scientific">Brachionus plicatilis</name>
    <name type="common">Marine rotifer</name>
    <name type="synonym">Brachionus muelleri</name>
    <dbReference type="NCBI Taxonomy" id="10195"/>
    <lineage>
        <taxon>Eukaryota</taxon>
        <taxon>Metazoa</taxon>
        <taxon>Spiralia</taxon>
        <taxon>Gnathifera</taxon>
        <taxon>Rotifera</taxon>
        <taxon>Eurotatoria</taxon>
        <taxon>Monogononta</taxon>
        <taxon>Pseudotrocha</taxon>
        <taxon>Ploima</taxon>
        <taxon>Brachionidae</taxon>
        <taxon>Brachionus</taxon>
    </lineage>
</organism>
<evidence type="ECO:0000313" key="2">
    <source>
        <dbReference type="Proteomes" id="UP000276133"/>
    </source>
</evidence>
<dbReference type="EMBL" id="REGN01003353">
    <property type="protein sequence ID" value="RNA23093.1"/>
    <property type="molecule type" value="Genomic_DNA"/>
</dbReference>
<name>A0A3M7RHQ3_BRAPC</name>
<comment type="caution">
    <text evidence="1">The sequence shown here is derived from an EMBL/GenBank/DDBJ whole genome shotgun (WGS) entry which is preliminary data.</text>
</comment>
<keyword evidence="2" id="KW-1185">Reference proteome</keyword>
<gene>
    <name evidence="1" type="ORF">BpHYR1_040597</name>
</gene>
<dbReference type="AlphaFoldDB" id="A0A3M7RHQ3"/>
<dbReference type="Proteomes" id="UP000276133">
    <property type="component" value="Unassembled WGS sequence"/>
</dbReference>